<evidence type="ECO:0000256" key="1">
    <source>
        <dbReference type="SAM" id="MobiDB-lite"/>
    </source>
</evidence>
<evidence type="ECO:0000259" key="2">
    <source>
        <dbReference type="Pfam" id="PF15717"/>
    </source>
</evidence>
<dbReference type="Pfam" id="PF15717">
    <property type="entry name" value="PCM1_C"/>
    <property type="match status" value="1"/>
</dbReference>
<keyword evidence="3" id="KW-1185">Reference proteome</keyword>
<dbReference type="PANTHER" id="PTHR14164">
    <property type="entry name" value="PERICENTRIOLAR MATERIAL 1-RELATED"/>
    <property type="match status" value="1"/>
</dbReference>
<accession>A0ABM0MK00</accession>
<dbReference type="RefSeq" id="XP_006820341.1">
    <property type="nucleotide sequence ID" value="XM_006820278.1"/>
</dbReference>
<dbReference type="PANTHER" id="PTHR14164:SF12">
    <property type="entry name" value="PERICENTRIOLAR MATERIAL 1 PROTEIN"/>
    <property type="match status" value="1"/>
</dbReference>
<protein>
    <submittedName>
        <fullName evidence="4">Pericentriolar material 1 protein-like</fullName>
    </submittedName>
</protein>
<evidence type="ECO:0000313" key="3">
    <source>
        <dbReference type="Proteomes" id="UP000694865"/>
    </source>
</evidence>
<feature type="region of interest" description="Disordered" evidence="1">
    <location>
        <begin position="98"/>
        <end position="193"/>
    </location>
</feature>
<sequence length="193" mass="21467">MQEVIPYLKEHMDDVCSPQLLAYIRRLVLTLTRQRGDSQEFVRFFNKQLGSILQDSLAKFAGRKMRECGEDLLVDVSEILFNELAFFRLMQDLDSAGAGSAPKRKYDSETTGTDTTTGQEGLAEGESSSDEDEEDDDEDSSDEESDTGSSEGDEELQDVETAMAITPAEEEELGKARDDAMAANIEINSERDE</sequence>
<dbReference type="InterPro" id="IPR031446">
    <property type="entry name" value="PCM1_C"/>
</dbReference>
<dbReference type="Proteomes" id="UP000694865">
    <property type="component" value="Unplaced"/>
</dbReference>
<feature type="domain" description="Pericentriolar material 1 protein C-terminal" evidence="2">
    <location>
        <begin position="1"/>
        <end position="171"/>
    </location>
</feature>
<feature type="compositionally biased region" description="Acidic residues" evidence="1">
    <location>
        <begin position="127"/>
        <end position="158"/>
    </location>
</feature>
<proteinExistence type="predicted"/>
<evidence type="ECO:0000313" key="4">
    <source>
        <dbReference type="RefSeq" id="XP_006820341.1"/>
    </source>
</evidence>
<reference evidence="4" key="1">
    <citation type="submission" date="2025-08" db="UniProtKB">
        <authorList>
            <consortium name="RefSeq"/>
        </authorList>
    </citation>
    <scope>IDENTIFICATION</scope>
    <source>
        <tissue evidence="4">Testes</tissue>
    </source>
</reference>
<organism evidence="3 4">
    <name type="scientific">Saccoglossus kowalevskii</name>
    <name type="common">Acorn worm</name>
    <dbReference type="NCBI Taxonomy" id="10224"/>
    <lineage>
        <taxon>Eukaryota</taxon>
        <taxon>Metazoa</taxon>
        <taxon>Hemichordata</taxon>
        <taxon>Enteropneusta</taxon>
        <taxon>Harrimaniidae</taxon>
        <taxon>Saccoglossus</taxon>
    </lineage>
</organism>
<name>A0ABM0MK00_SACKO</name>
<gene>
    <name evidence="4" type="primary">LOC102804940</name>
</gene>
<dbReference type="InterPro" id="IPR024138">
    <property type="entry name" value="Pericentriolar_Pcm1"/>
</dbReference>
<dbReference type="GeneID" id="102804940"/>